<dbReference type="PANTHER" id="PTHR30419:SF30">
    <property type="entry name" value="LYSR FAMILY TRANSCRIPTIONAL REGULATOR"/>
    <property type="match status" value="1"/>
</dbReference>
<evidence type="ECO:0000256" key="4">
    <source>
        <dbReference type="ARBA" id="ARBA00023163"/>
    </source>
</evidence>
<evidence type="ECO:0000256" key="2">
    <source>
        <dbReference type="ARBA" id="ARBA00023015"/>
    </source>
</evidence>
<dbReference type="PRINTS" id="PR00039">
    <property type="entry name" value="HTHLYSR"/>
</dbReference>
<dbReference type="Gene3D" id="1.10.10.10">
    <property type="entry name" value="Winged helix-like DNA-binding domain superfamily/Winged helix DNA-binding domain"/>
    <property type="match status" value="1"/>
</dbReference>
<evidence type="ECO:0000256" key="3">
    <source>
        <dbReference type="ARBA" id="ARBA00023125"/>
    </source>
</evidence>
<dbReference type="GO" id="GO:0005829">
    <property type="term" value="C:cytosol"/>
    <property type="evidence" value="ECO:0007669"/>
    <property type="project" value="TreeGrafter"/>
</dbReference>
<dbReference type="InterPro" id="IPR036388">
    <property type="entry name" value="WH-like_DNA-bd_sf"/>
</dbReference>
<keyword evidence="7" id="KW-1185">Reference proteome</keyword>
<dbReference type="GO" id="GO:0003677">
    <property type="term" value="F:DNA binding"/>
    <property type="evidence" value="ECO:0007669"/>
    <property type="project" value="UniProtKB-KW"/>
</dbReference>
<keyword evidence="2" id="KW-0805">Transcription regulation</keyword>
<comment type="caution">
    <text evidence="6">The sequence shown here is derived from an EMBL/GenBank/DDBJ whole genome shotgun (WGS) entry which is preliminary data.</text>
</comment>
<dbReference type="PROSITE" id="PS50931">
    <property type="entry name" value="HTH_LYSR"/>
    <property type="match status" value="1"/>
</dbReference>
<evidence type="ECO:0000313" key="7">
    <source>
        <dbReference type="Proteomes" id="UP001149009"/>
    </source>
</evidence>
<dbReference type="Gene3D" id="3.40.190.290">
    <property type="match status" value="1"/>
</dbReference>
<dbReference type="Pfam" id="PF00126">
    <property type="entry name" value="HTH_1"/>
    <property type="match status" value="1"/>
</dbReference>
<name>A0A9X3AZW5_9HYPH</name>
<protein>
    <submittedName>
        <fullName evidence="6">LysR family transcriptional regulator</fullName>
    </submittedName>
</protein>
<accession>A0A9X3AZW5</accession>
<feature type="domain" description="HTH lysR-type" evidence="5">
    <location>
        <begin position="1"/>
        <end position="58"/>
    </location>
</feature>
<dbReference type="AlphaFoldDB" id="A0A9X3AZW5"/>
<evidence type="ECO:0000313" key="6">
    <source>
        <dbReference type="EMBL" id="MCT8990379.1"/>
    </source>
</evidence>
<evidence type="ECO:0000259" key="5">
    <source>
        <dbReference type="PROSITE" id="PS50931"/>
    </source>
</evidence>
<dbReference type="Proteomes" id="UP001149009">
    <property type="component" value="Unassembled WGS sequence"/>
</dbReference>
<dbReference type="InterPro" id="IPR036390">
    <property type="entry name" value="WH_DNA-bd_sf"/>
</dbReference>
<dbReference type="InterPro" id="IPR005119">
    <property type="entry name" value="LysR_subst-bd"/>
</dbReference>
<dbReference type="SUPFAM" id="SSF53850">
    <property type="entry name" value="Periplasmic binding protein-like II"/>
    <property type="match status" value="1"/>
</dbReference>
<sequence>MNIRQLEYFLAVAECKSMTAAAAALGIAQPTLTKAVRALERELGVKLFERMPRGVDLTPFGRTLLRHAEAIRVQFGDAKNEIGALRGGTYGTVTIGAGPAWLRRLLPQAVARALEKNPSIHVRIEGGFDDVLLRALRQGHLDFVVAELPAPEAAHDMKMIPLTSDRLGVCCRKGHELEGVPKLPLSSLLKYPWVMPPQTTRAHQRMKALFVAADLAPPRAVVETESMAFLLQMVRFFDALTFTVSTTLKLPEAADLTMIDVPALEAVRSAGIIRRKNGWLSPAAETIVKELIAICQEEPTN</sequence>
<organism evidence="6 7">
    <name type="scientific">Chelativorans petroleitrophicus</name>
    <dbReference type="NCBI Taxonomy" id="2975484"/>
    <lineage>
        <taxon>Bacteria</taxon>
        <taxon>Pseudomonadati</taxon>
        <taxon>Pseudomonadota</taxon>
        <taxon>Alphaproteobacteria</taxon>
        <taxon>Hyphomicrobiales</taxon>
        <taxon>Phyllobacteriaceae</taxon>
        <taxon>Chelativorans</taxon>
    </lineage>
</organism>
<comment type="similarity">
    <text evidence="1">Belongs to the LysR transcriptional regulatory family.</text>
</comment>
<proteinExistence type="inferred from homology"/>
<dbReference type="InterPro" id="IPR050950">
    <property type="entry name" value="HTH-type_LysR_regulators"/>
</dbReference>
<gene>
    <name evidence="6" type="ORF">NYR54_08745</name>
</gene>
<evidence type="ECO:0000256" key="1">
    <source>
        <dbReference type="ARBA" id="ARBA00009437"/>
    </source>
</evidence>
<dbReference type="FunFam" id="1.10.10.10:FF:000001">
    <property type="entry name" value="LysR family transcriptional regulator"/>
    <property type="match status" value="1"/>
</dbReference>
<dbReference type="GO" id="GO:0003700">
    <property type="term" value="F:DNA-binding transcription factor activity"/>
    <property type="evidence" value="ECO:0007669"/>
    <property type="project" value="InterPro"/>
</dbReference>
<dbReference type="EMBL" id="JAODNV010000009">
    <property type="protein sequence ID" value="MCT8990379.1"/>
    <property type="molecule type" value="Genomic_DNA"/>
</dbReference>
<dbReference type="RefSeq" id="WP_261515250.1">
    <property type="nucleotide sequence ID" value="NZ_JAODNV010000009.1"/>
</dbReference>
<keyword evidence="3" id="KW-0238">DNA-binding</keyword>
<dbReference type="PANTHER" id="PTHR30419">
    <property type="entry name" value="HTH-TYPE TRANSCRIPTIONAL REGULATOR YBHD"/>
    <property type="match status" value="1"/>
</dbReference>
<dbReference type="SUPFAM" id="SSF46785">
    <property type="entry name" value="Winged helix' DNA-binding domain"/>
    <property type="match status" value="1"/>
</dbReference>
<keyword evidence="4" id="KW-0804">Transcription</keyword>
<reference evidence="6" key="1">
    <citation type="submission" date="2022-08" db="EMBL/GenBank/DDBJ databases">
        <title>Chelativorans sichuanense sp. nov., a paraffin oil-degrading bacterium isolated from a mixture of oil-based drill cuttings and paddy soil.</title>
        <authorList>
            <person name="Yu J."/>
            <person name="Liu H."/>
            <person name="Chen Q."/>
        </authorList>
    </citation>
    <scope>NUCLEOTIDE SEQUENCE</scope>
    <source>
        <strain evidence="6">SCAU 2101</strain>
    </source>
</reference>
<dbReference type="InterPro" id="IPR000847">
    <property type="entry name" value="LysR_HTH_N"/>
</dbReference>
<dbReference type="Pfam" id="PF03466">
    <property type="entry name" value="LysR_substrate"/>
    <property type="match status" value="1"/>
</dbReference>